<evidence type="ECO:0000259" key="6">
    <source>
        <dbReference type="PROSITE" id="PS51160"/>
    </source>
</evidence>
<accession>A0A7K1KKJ5</accession>
<evidence type="ECO:0000256" key="5">
    <source>
        <dbReference type="RuleBase" id="RU004168"/>
    </source>
</evidence>
<evidence type="ECO:0000256" key="1">
    <source>
        <dbReference type="ARBA" id="ARBA00005614"/>
    </source>
</evidence>
<dbReference type="GO" id="GO:0003998">
    <property type="term" value="F:acylphosphatase activity"/>
    <property type="evidence" value="ECO:0007669"/>
    <property type="project" value="UniProtKB-EC"/>
</dbReference>
<dbReference type="PRINTS" id="PR00112">
    <property type="entry name" value="ACYLPHPHTASE"/>
</dbReference>
<organism evidence="7 8">
    <name type="scientific">Pseudodesulfovibrio alkaliphilus</name>
    <dbReference type="NCBI Taxonomy" id="2661613"/>
    <lineage>
        <taxon>Bacteria</taxon>
        <taxon>Pseudomonadati</taxon>
        <taxon>Thermodesulfobacteriota</taxon>
        <taxon>Desulfovibrionia</taxon>
        <taxon>Desulfovibrionales</taxon>
        <taxon>Desulfovibrionaceae</taxon>
    </lineage>
</organism>
<evidence type="ECO:0000256" key="4">
    <source>
        <dbReference type="PROSITE-ProRule" id="PRU00520"/>
    </source>
</evidence>
<feature type="domain" description="Acylphosphatase-like" evidence="6">
    <location>
        <begin position="3"/>
        <end position="90"/>
    </location>
</feature>
<evidence type="ECO:0000256" key="2">
    <source>
        <dbReference type="ARBA" id="ARBA00012150"/>
    </source>
</evidence>
<dbReference type="SUPFAM" id="SSF54975">
    <property type="entry name" value="Acylphosphatase/BLUF domain-like"/>
    <property type="match status" value="1"/>
</dbReference>
<dbReference type="RefSeq" id="WP_155932196.1">
    <property type="nucleotide sequence ID" value="NZ_WODC01000001.1"/>
</dbReference>
<comment type="catalytic activity">
    <reaction evidence="3 4">
        <text>an acyl phosphate + H2O = a carboxylate + phosphate + H(+)</text>
        <dbReference type="Rhea" id="RHEA:14965"/>
        <dbReference type="ChEBI" id="CHEBI:15377"/>
        <dbReference type="ChEBI" id="CHEBI:15378"/>
        <dbReference type="ChEBI" id="CHEBI:29067"/>
        <dbReference type="ChEBI" id="CHEBI:43474"/>
        <dbReference type="ChEBI" id="CHEBI:59918"/>
        <dbReference type="EC" id="3.6.1.7"/>
    </reaction>
</comment>
<dbReference type="EC" id="3.6.1.7" evidence="2 4"/>
<name>A0A7K1KKJ5_9BACT</name>
<dbReference type="AlphaFoldDB" id="A0A7K1KKJ5"/>
<comment type="similarity">
    <text evidence="1 5">Belongs to the acylphosphatase family.</text>
</comment>
<keyword evidence="4" id="KW-0378">Hydrolase</keyword>
<dbReference type="PROSITE" id="PS00150">
    <property type="entry name" value="ACYLPHOSPHATASE_1"/>
    <property type="match status" value="1"/>
</dbReference>
<dbReference type="InterPro" id="IPR036046">
    <property type="entry name" value="Acylphosphatase-like_dom_sf"/>
</dbReference>
<dbReference type="PANTHER" id="PTHR47268">
    <property type="entry name" value="ACYLPHOSPHATASE"/>
    <property type="match status" value="1"/>
</dbReference>
<feature type="active site" evidence="4">
    <location>
        <position position="36"/>
    </location>
</feature>
<dbReference type="Proteomes" id="UP000461162">
    <property type="component" value="Unassembled WGS sequence"/>
</dbReference>
<evidence type="ECO:0000313" key="8">
    <source>
        <dbReference type="Proteomes" id="UP000461162"/>
    </source>
</evidence>
<dbReference type="Pfam" id="PF00708">
    <property type="entry name" value="Acylphosphatase"/>
    <property type="match status" value="1"/>
</dbReference>
<dbReference type="InterPro" id="IPR001792">
    <property type="entry name" value="Acylphosphatase-like_dom"/>
</dbReference>
<dbReference type="EMBL" id="WODC01000001">
    <property type="protein sequence ID" value="MUM76595.1"/>
    <property type="molecule type" value="Genomic_DNA"/>
</dbReference>
<dbReference type="PANTHER" id="PTHR47268:SF4">
    <property type="entry name" value="ACYLPHOSPHATASE"/>
    <property type="match status" value="1"/>
</dbReference>
<evidence type="ECO:0000313" key="7">
    <source>
        <dbReference type="EMBL" id="MUM76595.1"/>
    </source>
</evidence>
<proteinExistence type="inferred from homology"/>
<reference evidence="7 8" key="1">
    <citation type="submission" date="2019-11" db="EMBL/GenBank/DDBJ databases">
        <title>Pseudodesulfovibrio alkaliphilus, sp. nov., an alkaliphilic sulfate-reducing bacteria from mud volcano of Taman peninsula, Russia.</title>
        <authorList>
            <person name="Frolova A."/>
            <person name="Merkel A.Y."/>
            <person name="Slobodkin A.I."/>
        </authorList>
    </citation>
    <scope>NUCLEOTIDE SEQUENCE [LARGE SCALE GENOMIC DNA]</scope>
    <source>
        <strain evidence="7 8">F-1</strain>
    </source>
</reference>
<keyword evidence="8" id="KW-1185">Reference proteome</keyword>
<dbReference type="PROSITE" id="PS51160">
    <property type="entry name" value="ACYLPHOSPHATASE_3"/>
    <property type="match status" value="1"/>
</dbReference>
<dbReference type="Gene3D" id="3.30.70.100">
    <property type="match status" value="1"/>
</dbReference>
<feature type="active site" evidence="4">
    <location>
        <position position="18"/>
    </location>
</feature>
<sequence length="90" mass="10219">MNEAHSIIHGKVQGVWFRAWAADMARELGLTGWMRNLPDGGVETLAQGEKAPLERFVERLLDGPPLARVTQVETDWREPDKRFDRFSVTG</sequence>
<evidence type="ECO:0000256" key="3">
    <source>
        <dbReference type="ARBA" id="ARBA00047645"/>
    </source>
</evidence>
<comment type="caution">
    <text evidence="7">The sequence shown here is derived from an EMBL/GenBank/DDBJ whole genome shotgun (WGS) entry which is preliminary data.</text>
</comment>
<dbReference type="InterPro" id="IPR017968">
    <property type="entry name" value="Acylphosphatase_CS"/>
</dbReference>
<dbReference type="InterPro" id="IPR020456">
    <property type="entry name" value="Acylphosphatase"/>
</dbReference>
<protein>
    <recommendedName>
        <fullName evidence="2 4">acylphosphatase</fullName>
        <ecNumber evidence="2 4">3.6.1.7</ecNumber>
    </recommendedName>
</protein>
<gene>
    <name evidence="7" type="ORF">GKC30_02980</name>
</gene>